<reference evidence="2" key="1">
    <citation type="submission" date="2019-05" db="EMBL/GenBank/DDBJ databases">
        <title>Metatranscriptomic reconstruction reveals RNA viruses with the potential to shape carbon cycling in soil.</title>
        <authorList>
            <person name="Starr E.P."/>
            <person name="Nuccio E."/>
            <person name="Pett-Ridge J."/>
            <person name="Banfield J.F."/>
            <person name="Firestone M.K."/>
        </authorList>
    </citation>
    <scope>NUCLEOTIDE SEQUENCE</scope>
    <source>
        <strain evidence="2">H3_Bulk_41_scaffold_426</strain>
    </source>
</reference>
<evidence type="ECO:0000256" key="1">
    <source>
        <dbReference type="SAM" id="MobiDB-lite"/>
    </source>
</evidence>
<evidence type="ECO:0000313" key="2">
    <source>
        <dbReference type="EMBL" id="QDH86563.1"/>
    </source>
</evidence>
<proteinExistence type="predicted"/>
<feature type="region of interest" description="Disordered" evidence="1">
    <location>
        <begin position="51"/>
        <end position="76"/>
    </location>
</feature>
<sequence length="428" mass="46895">MPEGYKTKSRAIRCRLSYPEWYRISTQPFTGIPKGTRQQLVAPGYIDLSGRQSTASEGHYRDPKTGHYSGGGPFYTSRSQTHIGSRNVHLTQTEKTGPCWQTHYQGPLHIPIAAEEASKFLSKLRSKDTSGLEPYGADAIALSAPTNPVASVATGLSESVREGVPSIPGIQTWKKRTAICRAAASEFLNVEFGWLPLIGEITDVRDAARKHRDILQQYHRDAGKLVRRSFNFPKDEESSTTIWQEKARAKIGGASSNAINGGEPGTILRTAVSGSRKWFVGAFTYAPPAESDSFSRALGYGSDADKLFGISLTPDVIWELTPWSWAVDWVTNASSVIHNVSQMAQYGLVLRYGYIMEESYSDIIFSMVGSSGITDPDTQKQQPVPPPMRYNITSKVRQPANPFGFGITWDGLSPTQIAIAAAVGITQL</sequence>
<gene>
    <name evidence="2" type="ORF">H3Bulk41426_000001</name>
</gene>
<accession>A0A514CYY0</accession>
<dbReference type="EMBL" id="MN032762">
    <property type="protein sequence ID" value="QDH86563.1"/>
    <property type="molecule type" value="Genomic_RNA"/>
</dbReference>
<protein>
    <submittedName>
        <fullName evidence="2">Uncharacterized protein</fullName>
    </submittedName>
</protein>
<name>A0A514CYY0_9VIRU</name>
<organism evidence="2">
    <name type="scientific">Leviviridae sp</name>
    <dbReference type="NCBI Taxonomy" id="2027243"/>
    <lineage>
        <taxon>Viruses</taxon>
        <taxon>Riboviria</taxon>
        <taxon>Orthornavirae</taxon>
        <taxon>Lenarviricota</taxon>
        <taxon>Leviviricetes</taxon>
        <taxon>Norzivirales</taxon>
        <taxon>Fiersviridae</taxon>
    </lineage>
</organism>